<evidence type="ECO:0000313" key="1">
    <source>
        <dbReference type="EMBL" id="PNS42761.1"/>
    </source>
</evidence>
<proteinExistence type="predicted"/>
<accession>A0A2K1ST93</accession>
<evidence type="ECO:0000313" key="2">
    <source>
        <dbReference type="Proteomes" id="UP000236146"/>
    </source>
</evidence>
<dbReference type="Proteomes" id="UP000236146">
    <property type="component" value="Unassembled WGS sequence"/>
</dbReference>
<gene>
    <name evidence="1" type="ORF">BFS05_06580</name>
</gene>
<feature type="non-terminal residue" evidence="1">
    <location>
        <position position="54"/>
    </location>
</feature>
<dbReference type="EMBL" id="MNLH01000031">
    <property type="protein sequence ID" value="PNS42761.1"/>
    <property type="molecule type" value="Genomic_DNA"/>
</dbReference>
<dbReference type="AlphaFoldDB" id="A0A2K1ST93"/>
<organism evidence="1 2">
    <name type="scientific">Gardnerella vaginalis</name>
    <dbReference type="NCBI Taxonomy" id="2702"/>
    <lineage>
        <taxon>Bacteria</taxon>
        <taxon>Bacillati</taxon>
        <taxon>Actinomycetota</taxon>
        <taxon>Actinomycetes</taxon>
        <taxon>Bifidobacteriales</taxon>
        <taxon>Bifidobacteriaceae</taxon>
        <taxon>Gardnerella</taxon>
    </lineage>
</organism>
<comment type="caution">
    <text evidence="1">The sequence shown here is derived from an EMBL/GenBank/DDBJ whole genome shotgun (WGS) entry which is preliminary data.</text>
</comment>
<protein>
    <submittedName>
        <fullName evidence="1">3-deoxy-7-phosphoheptulonate synthase</fullName>
    </submittedName>
</protein>
<sequence>MESTAEQCASSVVKKAVENGQNPLNSAKFQRWEDQVGVDRIINRRVLELEPLPT</sequence>
<name>A0A2K1ST93_GARVA</name>
<reference evidence="2" key="1">
    <citation type="submission" date="2016-10" db="EMBL/GenBank/DDBJ databases">
        <authorList>
            <person name="Bumgarner R.E."/>
            <person name="Fredricks D.N."/>
            <person name="Srinivasan S."/>
        </authorList>
    </citation>
    <scope>NUCLEOTIDE SEQUENCE [LARGE SCALE GENOMIC DNA]</scope>
    <source>
        <strain evidence="2">KA00225</strain>
    </source>
</reference>